<dbReference type="InterPro" id="IPR048995">
    <property type="entry name" value="STL11/RBM22-like_N"/>
</dbReference>
<dbReference type="GeneID" id="27309190"/>
<feature type="region of interest" description="Disordered" evidence="10">
    <location>
        <begin position="322"/>
        <end position="364"/>
    </location>
</feature>
<dbReference type="PROSITE" id="PS50102">
    <property type="entry name" value="RRM"/>
    <property type="match status" value="1"/>
</dbReference>
<dbReference type="AlphaFoldDB" id="A0A0D2BAD4"/>
<dbReference type="Gene3D" id="3.30.70.330">
    <property type="match status" value="1"/>
</dbReference>
<evidence type="ECO:0000256" key="8">
    <source>
        <dbReference type="ARBA" id="ARBA00025609"/>
    </source>
</evidence>
<comment type="similarity">
    <text evidence="2">Belongs to the SLT11 family.</text>
</comment>
<comment type="function">
    <text evidence="8">Involved in pre-mRNA splicing. Facilitates the cooperative formation of U2/U6 helix II in association with stem II in the spliceosome. Binds to RNA.</text>
</comment>
<protein>
    <recommendedName>
        <fullName evidence="11">RRM domain-containing protein</fullName>
    </recommendedName>
</protein>
<dbReference type="InterPro" id="IPR035979">
    <property type="entry name" value="RBD_domain_sf"/>
</dbReference>
<evidence type="ECO:0000256" key="4">
    <source>
        <dbReference type="ARBA" id="ARBA00022728"/>
    </source>
</evidence>
<evidence type="ECO:0000256" key="3">
    <source>
        <dbReference type="ARBA" id="ARBA00022664"/>
    </source>
</evidence>
<dbReference type="InterPro" id="IPR012677">
    <property type="entry name" value="Nucleotide-bd_a/b_plait_sf"/>
</dbReference>
<evidence type="ECO:0000256" key="1">
    <source>
        <dbReference type="ARBA" id="ARBA00004123"/>
    </source>
</evidence>
<evidence type="ECO:0000256" key="9">
    <source>
        <dbReference type="PROSITE-ProRule" id="PRU00176"/>
    </source>
</evidence>
<dbReference type="Proteomes" id="UP000053259">
    <property type="component" value="Unassembled WGS sequence"/>
</dbReference>
<reference evidence="12 13" key="1">
    <citation type="submission" date="2015-01" db="EMBL/GenBank/DDBJ databases">
        <title>The Genome Sequence of Ochroconis gallopava CBS43764.</title>
        <authorList>
            <consortium name="The Broad Institute Genomics Platform"/>
            <person name="Cuomo C."/>
            <person name="de Hoog S."/>
            <person name="Gorbushina A."/>
            <person name="Stielow B."/>
            <person name="Teixiera M."/>
            <person name="Abouelleil A."/>
            <person name="Chapman S.B."/>
            <person name="Priest M."/>
            <person name="Young S.K."/>
            <person name="Wortman J."/>
            <person name="Nusbaum C."/>
            <person name="Birren B."/>
        </authorList>
    </citation>
    <scope>NUCLEOTIDE SEQUENCE [LARGE SCALE GENOMIC DNA]</scope>
    <source>
        <strain evidence="12 13">CBS 43764</strain>
    </source>
</reference>
<dbReference type="GO" id="GO:0006397">
    <property type="term" value="P:mRNA processing"/>
    <property type="evidence" value="ECO:0007669"/>
    <property type="project" value="UniProtKB-KW"/>
</dbReference>
<dbReference type="Pfam" id="PF21369">
    <property type="entry name" value="STL11_N"/>
    <property type="match status" value="1"/>
</dbReference>
<keyword evidence="7" id="KW-0539">Nucleus</keyword>
<evidence type="ECO:0000313" key="12">
    <source>
        <dbReference type="EMBL" id="KIW08299.1"/>
    </source>
</evidence>
<dbReference type="SUPFAM" id="SSF54928">
    <property type="entry name" value="RNA-binding domain, RBD"/>
    <property type="match status" value="1"/>
</dbReference>
<dbReference type="CDD" id="cd12265">
    <property type="entry name" value="RRM_SLT11"/>
    <property type="match status" value="1"/>
</dbReference>
<dbReference type="Pfam" id="PF00076">
    <property type="entry name" value="RRM_1"/>
    <property type="match status" value="1"/>
</dbReference>
<dbReference type="EMBL" id="KN847531">
    <property type="protein sequence ID" value="KIW08299.1"/>
    <property type="molecule type" value="Genomic_DNA"/>
</dbReference>
<dbReference type="RefSeq" id="XP_016218168.1">
    <property type="nucleotide sequence ID" value="XM_016354073.1"/>
</dbReference>
<dbReference type="PANTHER" id="PTHR14089">
    <property type="entry name" value="PRE-MRNA-SPLICING FACTOR RBM22"/>
    <property type="match status" value="1"/>
</dbReference>
<feature type="domain" description="RRM" evidence="11">
    <location>
        <begin position="233"/>
        <end position="306"/>
    </location>
</feature>
<dbReference type="VEuPathDB" id="FungiDB:PV09_01217"/>
<feature type="compositionally biased region" description="Gly residues" evidence="10">
    <location>
        <begin position="202"/>
        <end position="214"/>
    </location>
</feature>
<dbReference type="GO" id="GO:0036002">
    <property type="term" value="F:pre-mRNA binding"/>
    <property type="evidence" value="ECO:0007669"/>
    <property type="project" value="TreeGrafter"/>
</dbReference>
<evidence type="ECO:0000256" key="5">
    <source>
        <dbReference type="ARBA" id="ARBA00022884"/>
    </source>
</evidence>
<evidence type="ECO:0000256" key="10">
    <source>
        <dbReference type="SAM" id="MobiDB-lite"/>
    </source>
</evidence>
<keyword evidence="13" id="KW-1185">Reference proteome</keyword>
<dbReference type="FunFam" id="3.30.70.330:FF:000396">
    <property type="entry name" value="Putative Pre-mRNA-splicing factor slt11"/>
    <property type="match status" value="1"/>
</dbReference>
<evidence type="ECO:0000256" key="6">
    <source>
        <dbReference type="ARBA" id="ARBA00023187"/>
    </source>
</evidence>
<dbReference type="GO" id="GO:0071007">
    <property type="term" value="C:U2-type catalytic step 2 spliceosome"/>
    <property type="evidence" value="ECO:0007669"/>
    <property type="project" value="TreeGrafter"/>
</dbReference>
<evidence type="ECO:0000256" key="2">
    <source>
        <dbReference type="ARBA" id="ARBA00007781"/>
    </source>
</evidence>
<dbReference type="SMART" id="SM00360">
    <property type="entry name" value="RRM"/>
    <property type="match status" value="1"/>
</dbReference>
<dbReference type="GO" id="GO:0000974">
    <property type="term" value="C:Prp19 complex"/>
    <property type="evidence" value="ECO:0007669"/>
    <property type="project" value="TreeGrafter"/>
</dbReference>
<keyword evidence="5 9" id="KW-0694">RNA-binding</keyword>
<dbReference type="OrthoDB" id="10259600at2759"/>
<keyword evidence="6" id="KW-0508">mRNA splicing</keyword>
<feature type="region of interest" description="Disordered" evidence="10">
    <location>
        <begin position="157"/>
        <end position="225"/>
    </location>
</feature>
<organism evidence="12 13">
    <name type="scientific">Verruconis gallopava</name>
    <dbReference type="NCBI Taxonomy" id="253628"/>
    <lineage>
        <taxon>Eukaryota</taxon>
        <taxon>Fungi</taxon>
        <taxon>Dikarya</taxon>
        <taxon>Ascomycota</taxon>
        <taxon>Pezizomycotina</taxon>
        <taxon>Dothideomycetes</taxon>
        <taxon>Pleosporomycetidae</taxon>
        <taxon>Venturiales</taxon>
        <taxon>Sympoventuriaceae</taxon>
        <taxon>Verruconis</taxon>
    </lineage>
</organism>
<keyword evidence="3" id="KW-0507">mRNA processing</keyword>
<comment type="subcellular location">
    <subcellularLocation>
        <location evidence="1">Nucleus</location>
    </subcellularLocation>
</comment>
<dbReference type="GO" id="GO:0008380">
    <property type="term" value="P:RNA splicing"/>
    <property type="evidence" value="ECO:0007669"/>
    <property type="project" value="UniProtKB-KW"/>
</dbReference>
<gene>
    <name evidence="12" type="ORF">PV09_01217</name>
</gene>
<dbReference type="GO" id="GO:0071006">
    <property type="term" value="C:U2-type catalytic step 1 spliceosome"/>
    <property type="evidence" value="ECO:0007669"/>
    <property type="project" value="TreeGrafter"/>
</dbReference>
<dbReference type="InterPro" id="IPR000504">
    <property type="entry name" value="RRM_dom"/>
</dbReference>
<dbReference type="HOGENOM" id="CLU_027112_1_0_1"/>
<name>A0A0D2BAD4_9PEZI</name>
<dbReference type="STRING" id="253628.A0A0D2BAD4"/>
<dbReference type="InParanoid" id="A0A0D2BAD4"/>
<evidence type="ECO:0000259" key="11">
    <source>
        <dbReference type="PROSITE" id="PS50102"/>
    </source>
</evidence>
<dbReference type="GO" id="GO:0017070">
    <property type="term" value="F:U6 snRNA binding"/>
    <property type="evidence" value="ECO:0007669"/>
    <property type="project" value="TreeGrafter"/>
</dbReference>
<evidence type="ECO:0000256" key="7">
    <source>
        <dbReference type="ARBA" id="ARBA00023242"/>
    </source>
</evidence>
<accession>A0A0D2BAD4</accession>
<keyword evidence="4" id="KW-0747">Spliceosome</keyword>
<dbReference type="InterPro" id="IPR034356">
    <property type="entry name" value="Slt11_RRM"/>
</dbReference>
<dbReference type="PANTHER" id="PTHR14089:SF6">
    <property type="entry name" value="PRE-MRNA-SPLICING FACTOR RBM22"/>
    <property type="match status" value="1"/>
</dbReference>
<dbReference type="InterPro" id="IPR039171">
    <property type="entry name" value="Cwc2/Slt11"/>
</dbReference>
<evidence type="ECO:0000313" key="13">
    <source>
        <dbReference type="Proteomes" id="UP000053259"/>
    </source>
</evidence>
<proteinExistence type="inferred from homology"/>
<sequence length="374" mass="40845">MAPKLDVNRAGWEETDMPSVCETCLGENQQFMQMLKESHGAECKICSRPFTLFRWKTDRTSRQKRTIICLTCARTKNCCQHCMLDLQFGLPIVIRDTALKMVSGPNSDINKQYHAQQNEKLLEESGVSEEFNKTNEKAHDLLRRLAASEPYYKKQRRLELEAESEGAASPSAGMKALPPAGTGPVRSRDAKLAGAVAARGNSRGGRGGVRGGFRGSVPIRPEDIAPPADKNITSLFVTGVEDDLPEHEIRTFFTKFGTLRSLVCSHRAHSAFVNFATRQGAEAAAEACQGRAVVKGVPLRVQWGKPKPLDTLDREQRIENAKAGRAVAPLSSHRLQGPTGENAIEATPAEDLDSLVPSKPPGEEDVQYAALAGN</sequence>